<dbReference type="PROSITE" id="PS50112">
    <property type="entry name" value="PAS"/>
    <property type="match status" value="1"/>
</dbReference>
<evidence type="ECO:0000256" key="8">
    <source>
        <dbReference type="ARBA" id="ARBA00023012"/>
    </source>
</evidence>
<evidence type="ECO:0000256" key="1">
    <source>
        <dbReference type="ARBA" id="ARBA00000085"/>
    </source>
</evidence>
<dbReference type="Gene3D" id="3.30.565.10">
    <property type="entry name" value="Histidine kinase-like ATPase, C-terminal domain"/>
    <property type="match status" value="1"/>
</dbReference>
<dbReference type="InterPro" id="IPR003594">
    <property type="entry name" value="HATPase_dom"/>
</dbReference>
<keyword evidence="3" id="KW-0597">Phosphoprotein</keyword>
<dbReference type="PROSITE" id="PS50113">
    <property type="entry name" value="PAC"/>
    <property type="match status" value="1"/>
</dbReference>
<dbReference type="SMART" id="SM00387">
    <property type="entry name" value="HATPase_c"/>
    <property type="match status" value="1"/>
</dbReference>
<evidence type="ECO:0000256" key="9">
    <source>
        <dbReference type="SAM" id="Coils"/>
    </source>
</evidence>
<protein>
    <recommendedName>
        <fullName evidence="2">histidine kinase</fullName>
        <ecNumber evidence="2">2.7.13.3</ecNumber>
    </recommendedName>
</protein>
<dbReference type="InterPro" id="IPR011712">
    <property type="entry name" value="Sig_transdc_His_kin_sub3_dim/P"/>
</dbReference>
<gene>
    <name evidence="12" type="ORF">MRX98_00380</name>
</gene>
<keyword evidence="13" id="KW-1185">Reference proteome</keyword>
<dbReference type="GO" id="GO:0000155">
    <property type="term" value="F:phosphorelay sensor kinase activity"/>
    <property type="evidence" value="ECO:0007669"/>
    <property type="project" value="InterPro"/>
</dbReference>
<dbReference type="InterPro" id="IPR001610">
    <property type="entry name" value="PAC"/>
</dbReference>
<dbReference type="PANTHER" id="PTHR24421:SF10">
    <property type="entry name" value="NITRATE_NITRITE SENSOR PROTEIN NARQ"/>
    <property type="match status" value="1"/>
</dbReference>
<comment type="caution">
    <text evidence="12">The sequence shown here is derived from an EMBL/GenBank/DDBJ whole genome shotgun (WGS) entry which is preliminary data.</text>
</comment>
<evidence type="ECO:0000259" key="11">
    <source>
        <dbReference type="PROSITE" id="PS50113"/>
    </source>
</evidence>
<dbReference type="CDD" id="cd00130">
    <property type="entry name" value="PAS"/>
    <property type="match status" value="1"/>
</dbReference>
<dbReference type="SMART" id="SM00086">
    <property type="entry name" value="PAC"/>
    <property type="match status" value="1"/>
</dbReference>
<dbReference type="Pfam" id="PF02518">
    <property type="entry name" value="HATPase_c"/>
    <property type="match status" value="1"/>
</dbReference>
<keyword evidence="8" id="KW-0902">Two-component regulatory system</keyword>
<evidence type="ECO:0000256" key="4">
    <source>
        <dbReference type="ARBA" id="ARBA00022679"/>
    </source>
</evidence>
<accession>A0AA41QZW9</accession>
<proteinExistence type="predicted"/>
<reference evidence="12" key="1">
    <citation type="submission" date="2022-04" db="EMBL/GenBank/DDBJ databases">
        <title>Desulfatitalea alkaliphila sp. nov., a novel anaerobic sulfate-reducing bacterium isolated from terrestrial mud volcano, Taman Peninsula, Russia.</title>
        <authorList>
            <person name="Khomyakova M.A."/>
            <person name="Merkel A.Y."/>
            <person name="Slobodkin A.I."/>
        </authorList>
    </citation>
    <scope>NUCLEOTIDE SEQUENCE</scope>
    <source>
        <strain evidence="12">M08but</strain>
    </source>
</reference>
<name>A0AA41QZW9_9BACT</name>
<dbReference type="InterPro" id="IPR000014">
    <property type="entry name" value="PAS"/>
</dbReference>
<feature type="domain" description="PAS" evidence="10">
    <location>
        <begin position="51"/>
        <end position="106"/>
    </location>
</feature>
<evidence type="ECO:0000256" key="7">
    <source>
        <dbReference type="ARBA" id="ARBA00022840"/>
    </source>
</evidence>
<dbReference type="PANTHER" id="PTHR24421">
    <property type="entry name" value="NITRATE/NITRITE SENSOR PROTEIN NARX-RELATED"/>
    <property type="match status" value="1"/>
</dbReference>
<dbReference type="Proteomes" id="UP001165427">
    <property type="component" value="Unassembled WGS sequence"/>
</dbReference>
<dbReference type="NCBIfam" id="TIGR00229">
    <property type="entry name" value="sensory_box"/>
    <property type="match status" value="1"/>
</dbReference>
<dbReference type="GO" id="GO:0006355">
    <property type="term" value="P:regulation of DNA-templated transcription"/>
    <property type="evidence" value="ECO:0007669"/>
    <property type="project" value="InterPro"/>
</dbReference>
<feature type="coiled-coil region" evidence="9">
    <location>
        <begin position="163"/>
        <end position="211"/>
    </location>
</feature>
<keyword evidence="5" id="KW-0547">Nucleotide-binding</keyword>
<comment type="catalytic activity">
    <reaction evidence="1">
        <text>ATP + protein L-histidine = ADP + protein N-phospho-L-histidine.</text>
        <dbReference type="EC" id="2.7.13.3"/>
    </reaction>
</comment>
<dbReference type="CDD" id="cd16917">
    <property type="entry name" value="HATPase_UhpB-NarQ-NarX-like"/>
    <property type="match status" value="1"/>
</dbReference>
<evidence type="ECO:0000256" key="6">
    <source>
        <dbReference type="ARBA" id="ARBA00022777"/>
    </source>
</evidence>
<sequence length="425" mass="49191">MKDRDRSLKQSVKNAESHLRALQNEEVDAVVGRKGLSLLRLREVEEQLRVSEARYRGIVESQREMIGRWTPHRNLTFVNDAYCRFFNRTRDQVIGRHVFDEVVAEDLPRMEAAFSGLNKKAPYVDIEYRVRAAGGIRWTYWTHQALFDADGRLTEVQSIGRDISQHKHLENQLRNNHARLEARVRQRTAELQRQKMASEALNDKIRRLIRKTFEAMENERRLIAKELHDGIGASLAAIKFSIEQRLVEMDDLPPSASLSFEHILSYLVDTIKETKRISRGLRPTTLDDLGLLTTIRNHTHQLRKIHPHIHFAEDFGIEETDIPEHLKIVIYRVLQEALNNATRHSGGDTIQIILEESKDDCLLLTVRDNGRGFDMHAHSLVNEENWGCGLQNMRDRTEICGGKFDIESLLHKGTLVRFVFPCDTE</sequence>
<evidence type="ECO:0000259" key="10">
    <source>
        <dbReference type="PROSITE" id="PS50112"/>
    </source>
</evidence>
<keyword evidence="9" id="KW-0175">Coiled coil</keyword>
<evidence type="ECO:0000256" key="3">
    <source>
        <dbReference type="ARBA" id="ARBA00022553"/>
    </source>
</evidence>
<dbReference type="GO" id="GO:0005524">
    <property type="term" value="F:ATP binding"/>
    <property type="evidence" value="ECO:0007669"/>
    <property type="project" value="UniProtKB-KW"/>
</dbReference>
<dbReference type="InterPro" id="IPR036890">
    <property type="entry name" value="HATPase_C_sf"/>
</dbReference>
<organism evidence="12 13">
    <name type="scientific">Desulfatitalea alkaliphila</name>
    <dbReference type="NCBI Taxonomy" id="2929485"/>
    <lineage>
        <taxon>Bacteria</taxon>
        <taxon>Pseudomonadati</taxon>
        <taxon>Thermodesulfobacteriota</taxon>
        <taxon>Desulfobacteria</taxon>
        <taxon>Desulfobacterales</taxon>
        <taxon>Desulfosarcinaceae</taxon>
        <taxon>Desulfatitalea</taxon>
    </lineage>
</organism>
<evidence type="ECO:0000256" key="5">
    <source>
        <dbReference type="ARBA" id="ARBA00022741"/>
    </source>
</evidence>
<dbReference type="InterPro" id="IPR050482">
    <property type="entry name" value="Sensor_HK_TwoCompSys"/>
</dbReference>
<keyword evidence="4" id="KW-0808">Transferase</keyword>
<keyword evidence="7" id="KW-0067">ATP-binding</keyword>
<dbReference type="InterPro" id="IPR013767">
    <property type="entry name" value="PAS_fold"/>
</dbReference>
<dbReference type="EC" id="2.7.13.3" evidence="2"/>
<dbReference type="GO" id="GO:0046983">
    <property type="term" value="F:protein dimerization activity"/>
    <property type="evidence" value="ECO:0007669"/>
    <property type="project" value="InterPro"/>
</dbReference>
<dbReference type="EMBL" id="JALJRB010000001">
    <property type="protein sequence ID" value="MCJ8499011.1"/>
    <property type="molecule type" value="Genomic_DNA"/>
</dbReference>
<dbReference type="Gene3D" id="3.30.450.20">
    <property type="entry name" value="PAS domain"/>
    <property type="match status" value="1"/>
</dbReference>
<dbReference type="SUPFAM" id="SSF55874">
    <property type="entry name" value="ATPase domain of HSP90 chaperone/DNA topoisomerase II/histidine kinase"/>
    <property type="match status" value="1"/>
</dbReference>
<dbReference type="SMART" id="SM00091">
    <property type="entry name" value="PAS"/>
    <property type="match status" value="1"/>
</dbReference>
<dbReference type="Pfam" id="PF00989">
    <property type="entry name" value="PAS"/>
    <property type="match status" value="1"/>
</dbReference>
<feature type="domain" description="PAC" evidence="11">
    <location>
        <begin position="122"/>
        <end position="175"/>
    </location>
</feature>
<dbReference type="AlphaFoldDB" id="A0AA41QZW9"/>
<keyword evidence="6 12" id="KW-0418">Kinase</keyword>
<dbReference type="Pfam" id="PF07730">
    <property type="entry name" value="HisKA_3"/>
    <property type="match status" value="1"/>
</dbReference>
<dbReference type="Gene3D" id="1.20.5.1930">
    <property type="match status" value="1"/>
</dbReference>
<dbReference type="RefSeq" id="WP_246902045.1">
    <property type="nucleotide sequence ID" value="NZ_JALJRB010000001.1"/>
</dbReference>
<dbReference type="InterPro" id="IPR000700">
    <property type="entry name" value="PAS-assoc_C"/>
</dbReference>
<evidence type="ECO:0000256" key="2">
    <source>
        <dbReference type="ARBA" id="ARBA00012438"/>
    </source>
</evidence>
<evidence type="ECO:0000313" key="13">
    <source>
        <dbReference type="Proteomes" id="UP001165427"/>
    </source>
</evidence>
<dbReference type="GO" id="GO:0016020">
    <property type="term" value="C:membrane"/>
    <property type="evidence" value="ECO:0007669"/>
    <property type="project" value="InterPro"/>
</dbReference>
<dbReference type="SUPFAM" id="SSF55785">
    <property type="entry name" value="PYP-like sensor domain (PAS domain)"/>
    <property type="match status" value="1"/>
</dbReference>
<evidence type="ECO:0000313" key="12">
    <source>
        <dbReference type="EMBL" id="MCJ8499011.1"/>
    </source>
</evidence>
<dbReference type="InterPro" id="IPR035965">
    <property type="entry name" value="PAS-like_dom_sf"/>
</dbReference>